<dbReference type="GO" id="GO:0016787">
    <property type="term" value="F:hydrolase activity"/>
    <property type="evidence" value="ECO:0007669"/>
    <property type="project" value="UniProtKB-KW"/>
</dbReference>
<organism evidence="8 9">
    <name type="scientific">Paraburkholderia acidicola</name>
    <dbReference type="NCBI Taxonomy" id="1912599"/>
    <lineage>
        <taxon>Bacteria</taxon>
        <taxon>Pseudomonadati</taxon>
        <taxon>Pseudomonadota</taxon>
        <taxon>Betaproteobacteria</taxon>
        <taxon>Burkholderiales</taxon>
        <taxon>Burkholderiaceae</taxon>
        <taxon>Paraburkholderia</taxon>
    </lineage>
</organism>
<evidence type="ECO:0000256" key="5">
    <source>
        <dbReference type="ARBA" id="ARBA00023204"/>
    </source>
</evidence>
<keyword evidence="3" id="KW-0227">DNA damage</keyword>
<dbReference type="GO" id="GO:0006298">
    <property type="term" value="P:mismatch repair"/>
    <property type="evidence" value="ECO:0007669"/>
    <property type="project" value="InterPro"/>
</dbReference>
<dbReference type="Proteomes" id="UP000218022">
    <property type="component" value="Unassembled WGS sequence"/>
</dbReference>
<evidence type="ECO:0000256" key="6">
    <source>
        <dbReference type="ARBA" id="ARBA00029466"/>
    </source>
</evidence>
<evidence type="ECO:0000256" key="1">
    <source>
        <dbReference type="ARBA" id="ARBA00022722"/>
    </source>
</evidence>
<evidence type="ECO:0000256" key="2">
    <source>
        <dbReference type="ARBA" id="ARBA00022759"/>
    </source>
</evidence>
<proteinExistence type="inferred from homology"/>
<name>A0A2A4F1T3_9BURK</name>
<keyword evidence="4" id="KW-0378">Hydrolase</keyword>
<accession>A0A2A4F1T3</accession>
<evidence type="ECO:0000256" key="4">
    <source>
        <dbReference type="ARBA" id="ARBA00022801"/>
    </source>
</evidence>
<keyword evidence="2" id="KW-0255">Endonuclease</keyword>
<sequence>MWSAFLNKWQPHLPTRIQNPRWGLAMADNMTSEQRRVTMSRIRGCDTKIELSVRKELHKRGYRLRVTQRGSRVSQTSSLPKFDSPYSSMAISGTDGSSNNGRTSSPLIGVKKSLRTERATSDTWHVRPQSADMCFPVTLVEQGRKLVVDKTRFTNRLCNTLTAATAE</sequence>
<dbReference type="InterPro" id="IPR004603">
    <property type="entry name" value="DNA_mismatch_endonuc_vsr"/>
</dbReference>
<keyword evidence="5" id="KW-0234">DNA repair</keyword>
<dbReference type="Pfam" id="PF03852">
    <property type="entry name" value="Vsr"/>
    <property type="match status" value="1"/>
</dbReference>
<feature type="region of interest" description="Disordered" evidence="7">
    <location>
        <begin position="84"/>
        <end position="107"/>
    </location>
</feature>
<evidence type="ECO:0000313" key="8">
    <source>
        <dbReference type="EMBL" id="PCE27055.1"/>
    </source>
</evidence>
<comment type="similarity">
    <text evidence="6">Belongs to the Vsr family.</text>
</comment>
<dbReference type="InterPro" id="IPR011335">
    <property type="entry name" value="Restrct_endonuc-II-like"/>
</dbReference>
<reference evidence="8 9" key="1">
    <citation type="submission" date="2017-01" db="EMBL/GenBank/DDBJ databases">
        <title>Whole-Genome Shotgun Sequencing of Two beta-Proteobacterial Species in Search of the Bulgecin Biosynthetic Cluster.</title>
        <authorList>
            <person name="Horsman M.E."/>
            <person name="Marous D.R."/>
            <person name="Li R."/>
            <person name="Oliver R.A."/>
            <person name="Byun B."/>
            <person name="Emrich S.J."/>
            <person name="Boggess B."/>
            <person name="Townsend C.A."/>
            <person name="Mobashery S."/>
        </authorList>
    </citation>
    <scope>NUCLEOTIDE SEQUENCE [LARGE SCALE GENOMIC DNA]</scope>
    <source>
        <strain evidence="8 9">ATCC 31363</strain>
    </source>
</reference>
<evidence type="ECO:0000313" key="9">
    <source>
        <dbReference type="Proteomes" id="UP000218022"/>
    </source>
</evidence>
<gene>
    <name evidence="8" type="ORF">BWP39_09720</name>
</gene>
<keyword evidence="1" id="KW-0540">Nuclease</keyword>
<comment type="caution">
    <text evidence="8">The sequence shown here is derived from an EMBL/GenBank/DDBJ whole genome shotgun (WGS) entry which is preliminary data.</text>
</comment>
<protein>
    <submittedName>
        <fullName evidence="8">Uncharacterized protein</fullName>
    </submittedName>
</protein>
<evidence type="ECO:0000256" key="3">
    <source>
        <dbReference type="ARBA" id="ARBA00022763"/>
    </source>
</evidence>
<dbReference type="GO" id="GO:0004519">
    <property type="term" value="F:endonuclease activity"/>
    <property type="evidence" value="ECO:0007669"/>
    <property type="project" value="UniProtKB-KW"/>
</dbReference>
<dbReference type="EMBL" id="MTZV01000003">
    <property type="protein sequence ID" value="PCE27055.1"/>
    <property type="molecule type" value="Genomic_DNA"/>
</dbReference>
<evidence type="ECO:0000256" key="7">
    <source>
        <dbReference type="SAM" id="MobiDB-lite"/>
    </source>
</evidence>
<dbReference type="AlphaFoldDB" id="A0A2A4F1T3"/>
<feature type="compositionally biased region" description="Polar residues" evidence="7">
    <location>
        <begin position="84"/>
        <end position="106"/>
    </location>
</feature>
<dbReference type="SUPFAM" id="SSF52980">
    <property type="entry name" value="Restriction endonuclease-like"/>
    <property type="match status" value="1"/>
</dbReference>